<dbReference type="PANTHER" id="PTHR48111">
    <property type="entry name" value="REGULATOR OF RPOS"/>
    <property type="match status" value="1"/>
</dbReference>
<protein>
    <submittedName>
        <fullName evidence="12">Transcriptional regulatory protein WalR</fullName>
    </submittedName>
</protein>
<dbReference type="Pfam" id="PF00072">
    <property type="entry name" value="Response_reg"/>
    <property type="match status" value="1"/>
</dbReference>
<dbReference type="PROSITE" id="PS51755">
    <property type="entry name" value="OMPR_PHOB"/>
    <property type="match status" value="1"/>
</dbReference>
<dbReference type="Proteomes" id="UP000255177">
    <property type="component" value="Unassembled WGS sequence"/>
</dbReference>
<evidence type="ECO:0000313" key="13">
    <source>
        <dbReference type="Proteomes" id="UP000255177"/>
    </source>
</evidence>
<name>A0A380SW79_9PSED</name>
<gene>
    <name evidence="12" type="primary">walR</name>
    <name evidence="12" type="ORF">CCOS864_01431</name>
</gene>
<feature type="domain" description="Response regulatory" evidence="10">
    <location>
        <begin position="6"/>
        <end position="119"/>
    </location>
</feature>
<dbReference type="Pfam" id="PF00486">
    <property type="entry name" value="Trans_reg_C"/>
    <property type="match status" value="1"/>
</dbReference>
<dbReference type="FunFam" id="1.10.10.10:FF:000099">
    <property type="entry name" value="Two-component system response regulator TorR"/>
    <property type="match status" value="1"/>
</dbReference>
<reference evidence="13" key="1">
    <citation type="submission" date="2018-07" db="EMBL/GenBank/DDBJ databases">
        <authorList>
            <person name="Blom J."/>
        </authorList>
    </citation>
    <scope>NUCLEOTIDE SEQUENCE [LARGE SCALE GENOMIC DNA]</scope>
    <source>
        <strain evidence="13">CCOS 864</strain>
    </source>
</reference>
<evidence type="ECO:0000256" key="4">
    <source>
        <dbReference type="ARBA" id="ARBA00023012"/>
    </source>
</evidence>
<dbReference type="GO" id="GO:0006355">
    <property type="term" value="P:regulation of DNA-templated transcription"/>
    <property type="evidence" value="ECO:0007669"/>
    <property type="project" value="InterPro"/>
</dbReference>
<evidence type="ECO:0000259" key="11">
    <source>
        <dbReference type="PROSITE" id="PS51755"/>
    </source>
</evidence>
<keyword evidence="3 8" id="KW-0597">Phosphoprotein</keyword>
<dbReference type="InterPro" id="IPR016032">
    <property type="entry name" value="Sig_transdc_resp-reg_C-effctor"/>
</dbReference>
<dbReference type="GO" id="GO:0032993">
    <property type="term" value="C:protein-DNA complex"/>
    <property type="evidence" value="ECO:0007669"/>
    <property type="project" value="TreeGrafter"/>
</dbReference>
<dbReference type="Gene3D" id="3.40.50.2300">
    <property type="match status" value="1"/>
</dbReference>
<evidence type="ECO:0000256" key="3">
    <source>
        <dbReference type="ARBA" id="ARBA00022553"/>
    </source>
</evidence>
<accession>A0A380SW79</accession>
<dbReference type="GO" id="GO:0000976">
    <property type="term" value="F:transcription cis-regulatory region binding"/>
    <property type="evidence" value="ECO:0007669"/>
    <property type="project" value="TreeGrafter"/>
</dbReference>
<feature type="modified residue" description="4-aspartylphosphate" evidence="8">
    <location>
        <position position="55"/>
    </location>
</feature>
<dbReference type="EMBL" id="UIDD01000005">
    <property type="protein sequence ID" value="SUQ62005.1"/>
    <property type="molecule type" value="Genomic_DNA"/>
</dbReference>
<dbReference type="InterPro" id="IPR011006">
    <property type="entry name" value="CheY-like_superfamily"/>
</dbReference>
<keyword evidence="6 9" id="KW-0238">DNA-binding</keyword>
<dbReference type="CDD" id="cd00383">
    <property type="entry name" value="trans_reg_C"/>
    <property type="match status" value="1"/>
</dbReference>
<dbReference type="PANTHER" id="PTHR48111:SF47">
    <property type="entry name" value="TRANSCRIPTIONAL REGULATORY PROTEIN RSTA"/>
    <property type="match status" value="1"/>
</dbReference>
<dbReference type="FunFam" id="3.40.50.2300:FF:000001">
    <property type="entry name" value="DNA-binding response regulator PhoB"/>
    <property type="match status" value="1"/>
</dbReference>
<keyword evidence="2" id="KW-0963">Cytoplasm</keyword>
<dbReference type="InterPro" id="IPR001789">
    <property type="entry name" value="Sig_transdc_resp-reg_receiver"/>
</dbReference>
<evidence type="ECO:0000256" key="1">
    <source>
        <dbReference type="ARBA" id="ARBA00004496"/>
    </source>
</evidence>
<dbReference type="RefSeq" id="WP_115085710.1">
    <property type="nucleotide sequence ID" value="NZ_CBCSFG010000012.1"/>
</dbReference>
<dbReference type="Gene3D" id="6.10.250.690">
    <property type="match status" value="1"/>
</dbReference>
<evidence type="ECO:0000256" key="6">
    <source>
        <dbReference type="ARBA" id="ARBA00023125"/>
    </source>
</evidence>
<sequence>MEQSSRVLIVEDDQRLADLTREYLQANGFAVEVEGDGARAAARIIAEQPDLVILDLMLPGEDGLSICRKVRQQYPGPILMLTARSDDLDQIQGLDLGADDYVCKPVRPRLLLARINALLRRSEAPAEAQALQALQFGPLRVDNTLREAWLYDSGIELTSAEFDLLWLLVSNAGRTLSREEIFTSLRGVGYDGQDRSIDVRISRIRPKIGDDPEHPRMIKTIRSKGYLFVREAAEAMGQVQ</sequence>
<keyword evidence="7" id="KW-0804">Transcription</keyword>
<feature type="DNA-binding region" description="OmpR/PhoB-type" evidence="9">
    <location>
        <begin position="131"/>
        <end position="230"/>
    </location>
</feature>
<dbReference type="SUPFAM" id="SSF52172">
    <property type="entry name" value="CheY-like"/>
    <property type="match status" value="1"/>
</dbReference>
<keyword evidence="4" id="KW-0902">Two-component regulatory system</keyword>
<dbReference type="InterPro" id="IPR039420">
    <property type="entry name" value="WalR-like"/>
</dbReference>
<evidence type="ECO:0000313" key="12">
    <source>
        <dbReference type="EMBL" id="SUQ62005.1"/>
    </source>
</evidence>
<evidence type="ECO:0000256" key="7">
    <source>
        <dbReference type="ARBA" id="ARBA00023163"/>
    </source>
</evidence>
<keyword evidence="5" id="KW-0805">Transcription regulation</keyword>
<dbReference type="AlphaFoldDB" id="A0A380SW79"/>
<evidence type="ECO:0000256" key="8">
    <source>
        <dbReference type="PROSITE-ProRule" id="PRU00169"/>
    </source>
</evidence>
<proteinExistence type="predicted"/>
<dbReference type="SMART" id="SM00862">
    <property type="entry name" value="Trans_reg_C"/>
    <property type="match status" value="1"/>
</dbReference>
<comment type="subcellular location">
    <subcellularLocation>
        <location evidence="1">Cytoplasm</location>
    </subcellularLocation>
</comment>
<dbReference type="InterPro" id="IPR001867">
    <property type="entry name" value="OmpR/PhoB-type_DNA-bd"/>
</dbReference>
<keyword evidence="13" id="KW-1185">Reference proteome</keyword>
<evidence type="ECO:0000256" key="9">
    <source>
        <dbReference type="PROSITE-ProRule" id="PRU01091"/>
    </source>
</evidence>
<evidence type="ECO:0000256" key="2">
    <source>
        <dbReference type="ARBA" id="ARBA00022490"/>
    </source>
</evidence>
<dbReference type="SMART" id="SM00448">
    <property type="entry name" value="REC"/>
    <property type="match status" value="1"/>
</dbReference>
<dbReference type="PROSITE" id="PS50110">
    <property type="entry name" value="RESPONSE_REGULATORY"/>
    <property type="match status" value="1"/>
</dbReference>
<feature type="domain" description="OmpR/PhoB-type" evidence="11">
    <location>
        <begin position="131"/>
        <end position="230"/>
    </location>
</feature>
<organism evidence="12 13">
    <name type="scientific">Pseudomonas wadenswilerensis</name>
    <dbReference type="NCBI Taxonomy" id="1785161"/>
    <lineage>
        <taxon>Bacteria</taxon>
        <taxon>Pseudomonadati</taxon>
        <taxon>Pseudomonadota</taxon>
        <taxon>Gammaproteobacteria</taxon>
        <taxon>Pseudomonadales</taxon>
        <taxon>Pseudomonadaceae</taxon>
        <taxon>Pseudomonas</taxon>
    </lineage>
</organism>
<dbReference type="GO" id="GO:0005829">
    <property type="term" value="C:cytosol"/>
    <property type="evidence" value="ECO:0007669"/>
    <property type="project" value="TreeGrafter"/>
</dbReference>
<dbReference type="Gene3D" id="1.10.10.10">
    <property type="entry name" value="Winged helix-like DNA-binding domain superfamily/Winged helix DNA-binding domain"/>
    <property type="match status" value="1"/>
</dbReference>
<evidence type="ECO:0000256" key="5">
    <source>
        <dbReference type="ARBA" id="ARBA00023015"/>
    </source>
</evidence>
<dbReference type="GO" id="GO:0000156">
    <property type="term" value="F:phosphorelay response regulator activity"/>
    <property type="evidence" value="ECO:0007669"/>
    <property type="project" value="TreeGrafter"/>
</dbReference>
<evidence type="ECO:0000259" key="10">
    <source>
        <dbReference type="PROSITE" id="PS50110"/>
    </source>
</evidence>
<dbReference type="SUPFAM" id="SSF46894">
    <property type="entry name" value="C-terminal effector domain of the bipartite response regulators"/>
    <property type="match status" value="1"/>
</dbReference>
<dbReference type="InterPro" id="IPR036388">
    <property type="entry name" value="WH-like_DNA-bd_sf"/>
</dbReference>